<organism evidence="2 3">
    <name type="scientific">Brachyspira pilosicoli P43/6/78</name>
    <dbReference type="NCBI Taxonomy" id="1042417"/>
    <lineage>
        <taxon>Bacteria</taxon>
        <taxon>Pseudomonadati</taxon>
        <taxon>Spirochaetota</taxon>
        <taxon>Spirochaetia</taxon>
        <taxon>Brachyspirales</taxon>
        <taxon>Brachyspiraceae</taxon>
        <taxon>Brachyspira</taxon>
    </lineage>
</organism>
<keyword evidence="3" id="KW-1185">Reference proteome</keyword>
<gene>
    <name evidence="2" type="ORF">BPP43_06560</name>
</gene>
<protein>
    <submittedName>
        <fullName evidence="2">Uncharacterized protein</fullName>
    </submittedName>
</protein>
<name>A0A3B6VL63_BRAPL</name>
<keyword evidence="1" id="KW-0472">Membrane</keyword>
<sequence>MFYMYIIGFFYIVFMQIYKNNNFLYLKTEFFSKFFVKELIIFLCFHIVYVINFIFL</sequence>
<keyword evidence="1" id="KW-0812">Transmembrane</keyword>
<proteinExistence type="predicted"/>
<evidence type="ECO:0000256" key="1">
    <source>
        <dbReference type="SAM" id="Phobius"/>
    </source>
</evidence>
<dbReference type="AlphaFoldDB" id="A0A3B6VL63"/>
<accession>A0A3B6VL63</accession>
<reference evidence="2 3" key="1">
    <citation type="journal article" date="2013" name="Genome Announc.">
        <title>Complete Genome Sequence of the Porcine Strain Brachyspira pilosicoli P43/6/78(T.).</title>
        <authorList>
            <person name="Lin C."/>
            <person name="den Bakker H.C."/>
            <person name="Suzuki H."/>
            <person name="Lefebure T."/>
            <person name="Ponnala L."/>
            <person name="Sun Q."/>
            <person name="Stanhope M.J."/>
            <person name="Wiedmann M."/>
            <person name="Duhamel G.E."/>
        </authorList>
    </citation>
    <scope>NUCLEOTIDE SEQUENCE [LARGE SCALE GENOMIC DNA]</scope>
    <source>
        <strain evidence="2 3">P43/6/78</strain>
    </source>
</reference>
<dbReference type="Proteomes" id="UP000010793">
    <property type="component" value="Chromosome"/>
</dbReference>
<dbReference type="KEGG" id="bpip:BPP43_06560"/>
<feature type="transmembrane region" description="Helical" evidence="1">
    <location>
        <begin position="38"/>
        <end position="55"/>
    </location>
</feature>
<evidence type="ECO:0000313" key="2">
    <source>
        <dbReference type="EMBL" id="AGA66550.1"/>
    </source>
</evidence>
<keyword evidence="1" id="KW-1133">Transmembrane helix</keyword>
<dbReference type="EMBL" id="CP002873">
    <property type="protein sequence ID" value="AGA66550.1"/>
    <property type="molecule type" value="Genomic_DNA"/>
</dbReference>
<evidence type="ECO:0000313" key="3">
    <source>
        <dbReference type="Proteomes" id="UP000010793"/>
    </source>
</evidence>
<feature type="transmembrane region" description="Helical" evidence="1">
    <location>
        <begin position="6"/>
        <end position="26"/>
    </location>
</feature>